<keyword evidence="4" id="KW-1185">Reference proteome</keyword>
<dbReference type="Proteomes" id="UP000261811">
    <property type="component" value="Unassembled WGS sequence"/>
</dbReference>
<evidence type="ECO:0000256" key="1">
    <source>
        <dbReference type="SAM" id="MobiDB-lite"/>
    </source>
</evidence>
<evidence type="ECO:0000313" key="3">
    <source>
        <dbReference type="EMBL" id="RFU37377.1"/>
    </source>
</evidence>
<gene>
    <name evidence="3" type="ORF">DZF91_33195</name>
</gene>
<dbReference type="RefSeq" id="WP_117361002.1">
    <property type="nucleotide sequence ID" value="NZ_QURH01000977.1"/>
</dbReference>
<protein>
    <submittedName>
        <fullName evidence="3">Uncharacterized protein</fullName>
    </submittedName>
</protein>
<dbReference type="AlphaFoldDB" id="A0A372JBJ4"/>
<proteinExistence type="predicted"/>
<feature type="region of interest" description="Disordered" evidence="1">
    <location>
        <begin position="54"/>
        <end position="96"/>
    </location>
</feature>
<organism evidence="3 4">
    <name type="scientific">Actinomadura logoneensis</name>
    <dbReference type="NCBI Taxonomy" id="2293572"/>
    <lineage>
        <taxon>Bacteria</taxon>
        <taxon>Bacillati</taxon>
        <taxon>Actinomycetota</taxon>
        <taxon>Actinomycetes</taxon>
        <taxon>Streptosporangiales</taxon>
        <taxon>Thermomonosporaceae</taxon>
        <taxon>Actinomadura</taxon>
    </lineage>
</organism>
<reference evidence="3 4" key="1">
    <citation type="submission" date="2018-08" db="EMBL/GenBank/DDBJ databases">
        <title>Actinomadura jelena sp. nov., a novel Actinomycete isolated from soil in Chad.</title>
        <authorList>
            <person name="Shi L."/>
        </authorList>
    </citation>
    <scope>NUCLEOTIDE SEQUENCE [LARGE SCALE GENOMIC DNA]</scope>
    <source>
        <strain evidence="3 4">NEAU-G17</strain>
    </source>
</reference>
<sequence>MTIEGTADGNTVVRALRSRGNLVERLPDRLRLVGFVLLLAQVVGCVAVLVTHGRDGDRPRPSAAQPVEPWTGPPPAAATVPLPRYPGKGSPTNGRISDFPAQVTYISLGGVWKAASATPETDGLTTKYTFRDRNGVTATIGSGPIQDYPGVTGRGWDWLRSLALRAYDHHQTGIPWATVEEDRSRPVWLDGHAGWLVTRNVGLSTPGRSGISGVVVLDTGHVLPAVLWFFVPDTRKDLYRDISTVIASLNVQ</sequence>
<keyword evidence="2" id="KW-1133">Transmembrane helix</keyword>
<evidence type="ECO:0000313" key="4">
    <source>
        <dbReference type="Proteomes" id="UP000261811"/>
    </source>
</evidence>
<feature type="transmembrane region" description="Helical" evidence="2">
    <location>
        <begin position="32"/>
        <end position="50"/>
    </location>
</feature>
<dbReference type="EMBL" id="QURH01000977">
    <property type="protein sequence ID" value="RFU37377.1"/>
    <property type="molecule type" value="Genomic_DNA"/>
</dbReference>
<keyword evidence="2" id="KW-0472">Membrane</keyword>
<evidence type="ECO:0000256" key="2">
    <source>
        <dbReference type="SAM" id="Phobius"/>
    </source>
</evidence>
<comment type="caution">
    <text evidence="3">The sequence shown here is derived from an EMBL/GenBank/DDBJ whole genome shotgun (WGS) entry which is preliminary data.</text>
</comment>
<keyword evidence="2" id="KW-0812">Transmembrane</keyword>
<accession>A0A372JBJ4</accession>
<name>A0A372JBJ4_9ACTN</name>
<dbReference type="OrthoDB" id="3971500at2"/>